<evidence type="ECO:0000313" key="8">
    <source>
        <dbReference type="Proteomes" id="UP001270004"/>
    </source>
</evidence>
<dbReference type="PROSITE" id="PS50847">
    <property type="entry name" value="GRAM_POS_ANCHORING"/>
    <property type="match status" value="1"/>
</dbReference>
<dbReference type="Pfam" id="PF17966">
    <property type="entry name" value="Muc_B2"/>
    <property type="match status" value="5"/>
</dbReference>
<feature type="compositionally biased region" description="Polar residues" evidence="5">
    <location>
        <begin position="1362"/>
        <end position="1372"/>
    </location>
</feature>
<sequence length="1397" mass="150285">MEKNWLSKTNQQKWYAPHQRFSIRKYHFGAASVLLGVALALTGGAEASANTADTGSSTTPSSAVDSSIASATVKYVLASDESNDLTTRDVLTGGSEQLINYSTADKIQALVNKGYKLVNDGYPTDAKFDADDKVDQEFIVTFVERTEDVPPTDPKTPGTPVDPNNPDGPKWPDGLEKSDLNESVTRTVKYIFEDGSVASETKTQTVTFTRTAKVNLVTSEVTYSEWSPESETLVGYALPKLDGYIAIRATDDGLPVDSVATESDLSVTEVSNDLTQVVVYAKLGSWIPNLPTGETPVPPTVYPNDPTDSTKPGTDVPTVSYVPGYTPEDPSGNPLKPVDPNDPTKGYVAPPVPSDPTKDTPINYVKDEQKATFEYVNVTDSANHVVLETENVTGKTGDAIGYDPEATIVAYEKAGYTVEEIAKYDPAQVYTADSSDVEKFVYKLIERIEPVDPTDPNIPTPEPGKTVDPNDPNSPVWPDTVEELKTTETVTRTIKYVYADGTTAAKTVTETLNYTRTAQVNLVTGKITYGEWTSTDSTFDKVTSPLIPNYTADKLVVAEETGVLATAQDEEVTVIYRENDKQLATITYKTDAGTELAKDGVQGHPGDAINYSTADRIADYKALGYELVSDGFTTATDKTYDSDTASVQNFDVILKAKVTTIDSENPSGPNPPKPGEPVDSSDPNSPVLKDLVETVTRKVVFQHEDGSEFAPSAANTVTFTRVATYNHVTKTVTYSDWVAKDSDDVLEGTSLASKEGYTVKSATSNGLGILPTTVETNVKVAFNTEDINEVVVYTPQKQQAVVKFVDVTDPDPAAPTTLHTEDLADKTGDSYGYNPETKLAELEKSGYTVTKRPAYDPTGTYTTDPTDVEEFVYEVVETVVPVDPTDPNTPTPKPGEPVDPTDPNSPVWPDSAKDLVTTQEVVRTITYVNEAGETVSTEVVQKVSFTRTAKVNLVTGAITYGEWTPAQKLSAQNSPVVKGYYTETPHVDTVTVNAEDADIAVKVVYKKLGNWVPNIPGHTPEDPNGNPLKPVDPEDPSKGYVPPTPENPGEDTPINYVADEQKATVNYVDENGKQLATSGTLTGKSGDAIDYTTTPTIENLIKQGYELVEDGFPTGASYDKDKSVDQVFTVTLKEKVVPVDPTDPNSPVWPDSVKDLVTTQEVVRTITYVNEVGETVSTEAVQKVSFTRTAKVNLVTGTITYGEWTPAQELPSQTSPVVKGYYTETPLVDTVTVNVEDADINVPVVYKKLGNWVPNIPGQPVTPLPYPNDPEDPTVPGTDMPVIPYVPGYVPVGPDGVTPLQPVDPNDPSKGYIAPPVPSDPGVDTPITYVPVTPAPQPEPTPAPKPIAPASPAPVKDKAGQLPSTGETSSPAVSVLGAGLLITTLALAGKRRKKDEE</sequence>
<keyword evidence="4" id="KW-0572">Peptidoglycan-anchor</keyword>
<organism evidence="7 8">
    <name type="scientific">Streptococcus suis</name>
    <dbReference type="NCBI Taxonomy" id="1307"/>
    <lineage>
        <taxon>Bacteria</taxon>
        <taxon>Bacillati</taxon>
        <taxon>Bacillota</taxon>
        <taxon>Bacilli</taxon>
        <taxon>Lactobacillales</taxon>
        <taxon>Streptococcaceae</taxon>
        <taxon>Streptococcus</taxon>
    </lineage>
</organism>
<feature type="compositionally biased region" description="Pro residues" evidence="5">
    <location>
        <begin position="887"/>
        <end position="897"/>
    </location>
</feature>
<protein>
    <submittedName>
        <fullName evidence="7">YSIRK-type signal peptide-containing protein</fullName>
    </submittedName>
</protein>
<dbReference type="Pfam" id="PF04650">
    <property type="entry name" value="YSIRK_signal"/>
    <property type="match status" value="1"/>
</dbReference>
<feature type="compositionally biased region" description="Pro residues" evidence="5">
    <location>
        <begin position="1333"/>
        <end position="1352"/>
    </location>
</feature>
<feature type="region of interest" description="Disordered" evidence="5">
    <location>
        <begin position="452"/>
        <end position="476"/>
    </location>
</feature>
<dbReference type="PANTHER" id="PTHR24216">
    <property type="entry name" value="PAXILLIN-RELATED"/>
    <property type="match status" value="1"/>
</dbReference>
<dbReference type="Gene3D" id="2.60.40.4300">
    <property type="match status" value="5"/>
</dbReference>
<feature type="region of interest" description="Disordered" evidence="5">
    <location>
        <begin position="145"/>
        <end position="179"/>
    </location>
</feature>
<feature type="region of interest" description="Disordered" evidence="5">
    <location>
        <begin position="660"/>
        <end position="687"/>
    </location>
</feature>
<evidence type="ECO:0000256" key="3">
    <source>
        <dbReference type="ARBA" id="ARBA00022729"/>
    </source>
</evidence>
<dbReference type="InterPro" id="IPR041495">
    <property type="entry name" value="Mub_B2"/>
</dbReference>
<feature type="domain" description="Gram-positive cocci surface proteins LPxTG" evidence="6">
    <location>
        <begin position="1362"/>
        <end position="1397"/>
    </location>
</feature>
<keyword evidence="3" id="KW-0732">Signal</keyword>
<feature type="region of interest" description="Disordered" evidence="5">
    <location>
        <begin position="1015"/>
        <end position="1053"/>
    </location>
</feature>
<feature type="region of interest" description="Disordered" evidence="5">
    <location>
        <begin position="881"/>
        <end position="909"/>
    </location>
</feature>
<comment type="caution">
    <text evidence="7">The sequence shown here is derived from an EMBL/GenBank/DDBJ whole genome shotgun (WGS) entry which is preliminary data.</text>
</comment>
<dbReference type="Pfam" id="PF00746">
    <property type="entry name" value="Gram_pos_anchor"/>
    <property type="match status" value="1"/>
</dbReference>
<accession>A0AAW9DEG7</accession>
<dbReference type="Gene3D" id="3.10.20.470">
    <property type="match status" value="5"/>
</dbReference>
<evidence type="ECO:0000259" key="6">
    <source>
        <dbReference type="PROSITE" id="PS50847"/>
    </source>
</evidence>
<dbReference type="InterPro" id="IPR019931">
    <property type="entry name" value="LPXTG_anchor"/>
</dbReference>
<evidence type="ECO:0000256" key="1">
    <source>
        <dbReference type="ARBA" id="ARBA00022512"/>
    </source>
</evidence>
<evidence type="ECO:0000256" key="5">
    <source>
        <dbReference type="SAM" id="MobiDB-lite"/>
    </source>
</evidence>
<keyword evidence="1" id="KW-0134">Cell wall</keyword>
<dbReference type="Proteomes" id="UP001270004">
    <property type="component" value="Unassembled WGS sequence"/>
</dbReference>
<dbReference type="RefSeq" id="WP_203200669.1">
    <property type="nucleotide sequence ID" value="NZ_CP102148.1"/>
</dbReference>
<evidence type="ECO:0000256" key="2">
    <source>
        <dbReference type="ARBA" id="ARBA00022525"/>
    </source>
</evidence>
<dbReference type="NCBIfam" id="TIGR01167">
    <property type="entry name" value="LPXTG_anchor"/>
    <property type="match status" value="1"/>
</dbReference>
<dbReference type="InterPro" id="IPR041558">
    <property type="entry name" value="MucBP_2"/>
</dbReference>
<reference evidence="7" key="1">
    <citation type="submission" date="2023-11" db="EMBL/GenBank/DDBJ databases">
        <title>Antimicrobial resistance in invasive Streptococcus suis isolated in Spain and the associated genetic mechanisms.</title>
        <authorList>
            <person name="Uruen C."/>
            <person name="Arenas J.A."/>
        </authorList>
    </citation>
    <scope>NUCLEOTIDE SEQUENCE</scope>
    <source>
        <strain evidence="7">Ss_70</strain>
    </source>
</reference>
<evidence type="ECO:0000313" key="7">
    <source>
        <dbReference type="EMBL" id="MDX5037010.1"/>
    </source>
</evidence>
<dbReference type="NCBIfam" id="TIGR01168">
    <property type="entry name" value="YSIRK_signal"/>
    <property type="match status" value="1"/>
</dbReference>
<dbReference type="EMBL" id="JAWWZK010000002">
    <property type="protein sequence ID" value="MDX5037010.1"/>
    <property type="molecule type" value="Genomic_DNA"/>
</dbReference>
<dbReference type="InterPro" id="IPR005877">
    <property type="entry name" value="YSIRK_signal_dom"/>
</dbReference>
<proteinExistence type="predicted"/>
<evidence type="ECO:0000256" key="4">
    <source>
        <dbReference type="ARBA" id="ARBA00023088"/>
    </source>
</evidence>
<dbReference type="Pfam" id="PF17965">
    <property type="entry name" value="MucBP_2"/>
    <property type="match status" value="5"/>
</dbReference>
<gene>
    <name evidence="7" type="ORF">SHY70_01755</name>
</gene>
<feature type="region of interest" description="Disordered" evidence="5">
    <location>
        <begin position="1299"/>
        <end position="1374"/>
    </location>
</feature>
<name>A0AAW9DEG7_STRSU</name>
<keyword evidence="2" id="KW-0964">Secreted</keyword>
<feature type="region of interest" description="Disordered" evidence="5">
    <location>
        <begin position="293"/>
        <end position="359"/>
    </location>
</feature>